<keyword evidence="4" id="KW-1185">Reference proteome</keyword>
<dbReference type="AlphaFoldDB" id="A0A4Q9JVQ7"/>
<evidence type="ECO:0000256" key="1">
    <source>
        <dbReference type="ARBA" id="ARBA00022747"/>
    </source>
</evidence>
<reference evidence="3 4" key="1">
    <citation type="submission" date="2018-07" db="EMBL/GenBank/DDBJ databases">
        <title>Campylobacter zealandensis sp. nov., isolated from birds and water in New Zealand.</title>
        <authorList>
            <person name="Wilkinson D.A."/>
            <person name="Biggs P.J."/>
            <person name="French N.P."/>
            <person name="Midwinter A.C."/>
        </authorList>
    </citation>
    <scope>NUCLEOTIDE SEQUENCE [LARGE SCALE GENOMIC DNA]</scope>
    <source>
        <strain evidence="3 4">B423b</strain>
    </source>
</reference>
<keyword evidence="1" id="KW-0680">Restriction system</keyword>
<dbReference type="EMBL" id="QPGR01000003">
    <property type="protein sequence ID" value="TBR81745.1"/>
    <property type="molecule type" value="Genomic_DNA"/>
</dbReference>
<evidence type="ECO:0000313" key="4">
    <source>
        <dbReference type="Proteomes" id="UP000292583"/>
    </source>
</evidence>
<keyword evidence="2" id="KW-0238">DNA-binding</keyword>
<dbReference type="GO" id="GO:0003677">
    <property type="term" value="F:DNA binding"/>
    <property type="evidence" value="ECO:0007669"/>
    <property type="project" value="UniProtKB-KW"/>
</dbReference>
<dbReference type="Gene3D" id="3.90.220.20">
    <property type="entry name" value="DNA methylase specificity domains"/>
    <property type="match status" value="1"/>
</dbReference>
<evidence type="ECO:0008006" key="5">
    <source>
        <dbReference type="Google" id="ProtNLM"/>
    </source>
</evidence>
<organism evidence="3 4">
    <name type="scientific">Campylobacter novaezeelandiae</name>
    <dbReference type="NCBI Taxonomy" id="2267891"/>
    <lineage>
        <taxon>Bacteria</taxon>
        <taxon>Pseudomonadati</taxon>
        <taxon>Campylobacterota</taxon>
        <taxon>Epsilonproteobacteria</taxon>
        <taxon>Campylobacterales</taxon>
        <taxon>Campylobacteraceae</taxon>
        <taxon>Campylobacter</taxon>
    </lineage>
</organism>
<comment type="caution">
    <text evidence="3">The sequence shown here is derived from an EMBL/GenBank/DDBJ whole genome shotgun (WGS) entry which is preliminary data.</text>
</comment>
<proteinExistence type="predicted"/>
<evidence type="ECO:0000256" key="2">
    <source>
        <dbReference type="ARBA" id="ARBA00023125"/>
    </source>
</evidence>
<name>A0A4Q9JVQ7_9BACT</name>
<dbReference type="InterPro" id="IPR044946">
    <property type="entry name" value="Restrct_endonuc_typeI_TRD_sf"/>
</dbReference>
<gene>
    <name evidence="3" type="ORF">DU473_02345</name>
</gene>
<sequence length="68" mass="8000">MTNLPQGWKNFNFDNIFYSPSSKNYQLNTKDYLNKGCIPIIDQSKKFIIGYSNNYEKVFKINNCNNHA</sequence>
<dbReference type="Proteomes" id="UP000292583">
    <property type="component" value="Unassembled WGS sequence"/>
</dbReference>
<dbReference type="GO" id="GO:0009307">
    <property type="term" value="P:DNA restriction-modification system"/>
    <property type="evidence" value="ECO:0007669"/>
    <property type="project" value="UniProtKB-KW"/>
</dbReference>
<protein>
    <recommendedName>
        <fullName evidence="5">Restriction endonuclease subunit S</fullName>
    </recommendedName>
</protein>
<accession>A0A4Q9JVQ7</accession>
<dbReference type="SUPFAM" id="SSF116734">
    <property type="entry name" value="DNA methylase specificity domain"/>
    <property type="match status" value="1"/>
</dbReference>
<evidence type="ECO:0000313" key="3">
    <source>
        <dbReference type="EMBL" id="TBR81745.1"/>
    </source>
</evidence>